<accession>A0ACB8ANF3</accession>
<reference evidence="1" key="1">
    <citation type="journal article" date="2021" name="New Phytol.">
        <title>Evolutionary innovations through gain and loss of genes in the ectomycorrhizal Boletales.</title>
        <authorList>
            <person name="Wu G."/>
            <person name="Miyauchi S."/>
            <person name="Morin E."/>
            <person name="Kuo A."/>
            <person name="Drula E."/>
            <person name="Varga T."/>
            <person name="Kohler A."/>
            <person name="Feng B."/>
            <person name="Cao Y."/>
            <person name="Lipzen A."/>
            <person name="Daum C."/>
            <person name="Hundley H."/>
            <person name="Pangilinan J."/>
            <person name="Johnson J."/>
            <person name="Barry K."/>
            <person name="LaButti K."/>
            <person name="Ng V."/>
            <person name="Ahrendt S."/>
            <person name="Min B."/>
            <person name="Choi I.G."/>
            <person name="Park H."/>
            <person name="Plett J.M."/>
            <person name="Magnuson J."/>
            <person name="Spatafora J.W."/>
            <person name="Nagy L.G."/>
            <person name="Henrissat B."/>
            <person name="Grigoriev I.V."/>
            <person name="Yang Z.L."/>
            <person name="Xu J."/>
            <person name="Martin F.M."/>
        </authorList>
    </citation>
    <scope>NUCLEOTIDE SEQUENCE</scope>
    <source>
        <strain evidence="1">ATCC 28755</strain>
    </source>
</reference>
<dbReference type="Proteomes" id="UP000790377">
    <property type="component" value="Unassembled WGS sequence"/>
</dbReference>
<dbReference type="EMBL" id="MU267607">
    <property type="protein sequence ID" value="KAH7914876.1"/>
    <property type="molecule type" value="Genomic_DNA"/>
</dbReference>
<keyword evidence="2" id="KW-1185">Reference proteome</keyword>
<proteinExistence type="predicted"/>
<sequence>MFLDPISQSALQVYYTGLPFTPSSTLVGKTFQRELRGAVTILSGQWDQWDASIRAISLTGSIQSIAFSPDGKLLASASDCEGVQLWNAVTGVNVANLDPGEKPSCAVRFSPSGAYVAVGCGDGSVTMWDSLTGQVIINDDEHDEPIKSVIFSHNSAILASASRTYIQLRDVSQGCSSHRVPLEGTVLSFAFSFDDRLLVAGCDDAMAIIWDLGLATPRRRLKGHNAAINCVAVSDDNTLLASGSDDRTVRIWDIRTGVCLRTYSGHDNPIIAIECVKFSPDGARIACGNGEGILKIWNVASSKAILTIAPPSPFVLSSIAFSPDGSKIVGGTSEGHVKLWDTSNGQSITNLDGHGSRIRYLVFTPDASRIIYYHEDNSIHVWSPPSTFAHSLTSNNATLSALEMLVCSDTDGTITCRSEDGSISVWTLPKDIKSVDHIGSDEASKGSFCEMCYHQPDSQTANPHLISQSETGNVYDKLLRSAYVFREDGWIYDGTRRLFWLPSAFRPISPSSMVAYQEKLWIEIATEKILVLDISE</sequence>
<protein>
    <submittedName>
        <fullName evidence="1">WD40-repeat-containing domain protein</fullName>
    </submittedName>
</protein>
<gene>
    <name evidence="1" type="ORF">BJ138DRAFT_1078445</name>
</gene>
<name>A0ACB8ANF3_9AGAM</name>
<evidence type="ECO:0000313" key="1">
    <source>
        <dbReference type="EMBL" id="KAH7914876.1"/>
    </source>
</evidence>
<comment type="caution">
    <text evidence="1">The sequence shown here is derived from an EMBL/GenBank/DDBJ whole genome shotgun (WGS) entry which is preliminary data.</text>
</comment>
<organism evidence="1 2">
    <name type="scientific">Hygrophoropsis aurantiaca</name>
    <dbReference type="NCBI Taxonomy" id="72124"/>
    <lineage>
        <taxon>Eukaryota</taxon>
        <taxon>Fungi</taxon>
        <taxon>Dikarya</taxon>
        <taxon>Basidiomycota</taxon>
        <taxon>Agaricomycotina</taxon>
        <taxon>Agaricomycetes</taxon>
        <taxon>Agaricomycetidae</taxon>
        <taxon>Boletales</taxon>
        <taxon>Coniophorineae</taxon>
        <taxon>Hygrophoropsidaceae</taxon>
        <taxon>Hygrophoropsis</taxon>
    </lineage>
</organism>
<evidence type="ECO:0000313" key="2">
    <source>
        <dbReference type="Proteomes" id="UP000790377"/>
    </source>
</evidence>